<reference evidence="2" key="1">
    <citation type="journal article" date="2023" name="Front. Plant Sci.">
        <title>Chromosomal-level genome assembly of Melastoma candidum provides insights into trichome evolution.</title>
        <authorList>
            <person name="Zhong Y."/>
            <person name="Wu W."/>
            <person name="Sun C."/>
            <person name="Zou P."/>
            <person name="Liu Y."/>
            <person name="Dai S."/>
            <person name="Zhou R."/>
        </authorList>
    </citation>
    <scope>NUCLEOTIDE SEQUENCE [LARGE SCALE GENOMIC DNA]</scope>
</reference>
<dbReference type="EMBL" id="CM042885">
    <property type="protein sequence ID" value="KAI4364053.1"/>
    <property type="molecule type" value="Genomic_DNA"/>
</dbReference>
<organism evidence="1 2">
    <name type="scientific">Melastoma candidum</name>
    <dbReference type="NCBI Taxonomy" id="119954"/>
    <lineage>
        <taxon>Eukaryota</taxon>
        <taxon>Viridiplantae</taxon>
        <taxon>Streptophyta</taxon>
        <taxon>Embryophyta</taxon>
        <taxon>Tracheophyta</taxon>
        <taxon>Spermatophyta</taxon>
        <taxon>Magnoliopsida</taxon>
        <taxon>eudicotyledons</taxon>
        <taxon>Gunneridae</taxon>
        <taxon>Pentapetalae</taxon>
        <taxon>rosids</taxon>
        <taxon>malvids</taxon>
        <taxon>Myrtales</taxon>
        <taxon>Melastomataceae</taxon>
        <taxon>Melastomatoideae</taxon>
        <taxon>Melastomateae</taxon>
        <taxon>Melastoma</taxon>
    </lineage>
</organism>
<name>A0ACB9QD38_9MYRT</name>
<evidence type="ECO:0000313" key="1">
    <source>
        <dbReference type="EMBL" id="KAI4364053.1"/>
    </source>
</evidence>
<comment type="caution">
    <text evidence="1">The sequence shown here is derived from an EMBL/GenBank/DDBJ whole genome shotgun (WGS) entry which is preliminary data.</text>
</comment>
<dbReference type="Proteomes" id="UP001057402">
    <property type="component" value="Chromosome 6"/>
</dbReference>
<protein>
    <submittedName>
        <fullName evidence="1">Uncharacterized protein</fullName>
    </submittedName>
</protein>
<sequence length="70" mass="8025">MSRNRRPEPRQRGRDSRQVRFFVVVMAIVAGYLVPSPSSRFTSRSLAHTLSLFTHTFPVLVLHKDITTIS</sequence>
<gene>
    <name evidence="1" type="ORF">MLD38_020196</name>
</gene>
<accession>A0ACB9QD38</accession>
<evidence type="ECO:0000313" key="2">
    <source>
        <dbReference type="Proteomes" id="UP001057402"/>
    </source>
</evidence>
<keyword evidence="2" id="KW-1185">Reference proteome</keyword>
<proteinExistence type="predicted"/>